<dbReference type="EMBL" id="CH933807">
    <property type="protein sequence ID" value="EDW11136.2"/>
    <property type="molecule type" value="Genomic_DNA"/>
</dbReference>
<name>B4KGT6_DROMO</name>
<dbReference type="SUPFAM" id="SSF52047">
    <property type="entry name" value="RNI-like"/>
    <property type="match status" value="1"/>
</dbReference>
<dbReference type="HOGENOM" id="CLU_029807_0_0_1"/>
<gene>
    <name evidence="5" type="primary">Dmoj\GI15616</name>
    <name evidence="5" type="ORF">Dmoj_GI15616</name>
</gene>
<dbReference type="FunCoup" id="B4KGT6">
    <property type="interactions" value="1"/>
</dbReference>
<dbReference type="InterPro" id="IPR012677">
    <property type="entry name" value="Nucleotide-bd_a/b_plait_sf"/>
</dbReference>
<evidence type="ECO:0000313" key="5">
    <source>
        <dbReference type="EMBL" id="EDW11136.2"/>
    </source>
</evidence>
<dbReference type="InterPro" id="IPR035979">
    <property type="entry name" value="RBD_domain_sf"/>
</dbReference>
<keyword evidence="6" id="KW-1185">Reference proteome</keyword>
<accession>B4KGT6</accession>
<dbReference type="PANTHER" id="PTHR16134:SF119">
    <property type="entry name" value="AT02038P-RELATED"/>
    <property type="match status" value="1"/>
</dbReference>
<keyword evidence="1 2" id="KW-0694">RNA-binding</keyword>
<evidence type="ECO:0000259" key="4">
    <source>
        <dbReference type="PROSITE" id="PS50102"/>
    </source>
</evidence>
<dbReference type="GO" id="GO:0003723">
    <property type="term" value="F:RNA binding"/>
    <property type="evidence" value="ECO:0007669"/>
    <property type="project" value="UniProtKB-UniRule"/>
</dbReference>
<feature type="region of interest" description="Disordered" evidence="3">
    <location>
        <begin position="662"/>
        <end position="681"/>
    </location>
</feature>
<dbReference type="InterPro" id="IPR032675">
    <property type="entry name" value="LRR_dom_sf"/>
</dbReference>
<dbReference type="CDD" id="cd00590">
    <property type="entry name" value="RRM_SF"/>
    <property type="match status" value="1"/>
</dbReference>
<dbReference type="InterPro" id="IPR036047">
    <property type="entry name" value="F-box-like_dom_sf"/>
</dbReference>
<dbReference type="Gene3D" id="3.30.70.330">
    <property type="match status" value="1"/>
</dbReference>
<reference evidence="5 6" key="1">
    <citation type="journal article" date="2007" name="Nature">
        <title>Evolution of genes and genomes on the Drosophila phylogeny.</title>
        <authorList>
            <consortium name="Drosophila 12 Genomes Consortium"/>
            <person name="Clark A.G."/>
            <person name="Eisen M.B."/>
            <person name="Smith D.R."/>
            <person name="Bergman C.M."/>
            <person name="Oliver B."/>
            <person name="Markow T.A."/>
            <person name="Kaufman T.C."/>
            <person name="Kellis M."/>
            <person name="Gelbart W."/>
            <person name="Iyer V.N."/>
            <person name="Pollard D.A."/>
            <person name="Sackton T.B."/>
            <person name="Larracuente A.M."/>
            <person name="Singh N.D."/>
            <person name="Abad J.P."/>
            <person name="Abt D.N."/>
            <person name="Adryan B."/>
            <person name="Aguade M."/>
            <person name="Akashi H."/>
            <person name="Anderson W.W."/>
            <person name="Aquadro C.F."/>
            <person name="Ardell D.H."/>
            <person name="Arguello R."/>
            <person name="Artieri C.G."/>
            <person name="Barbash D.A."/>
            <person name="Barker D."/>
            <person name="Barsanti P."/>
            <person name="Batterham P."/>
            <person name="Batzoglou S."/>
            <person name="Begun D."/>
            <person name="Bhutkar A."/>
            <person name="Blanco E."/>
            <person name="Bosak S.A."/>
            <person name="Bradley R.K."/>
            <person name="Brand A.D."/>
            <person name="Brent M.R."/>
            <person name="Brooks A.N."/>
            <person name="Brown R.H."/>
            <person name="Butlin R.K."/>
            <person name="Caggese C."/>
            <person name="Calvi B.R."/>
            <person name="Bernardo de Carvalho A."/>
            <person name="Caspi A."/>
            <person name="Castrezana S."/>
            <person name="Celniker S.E."/>
            <person name="Chang J.L."/>
            <person name="Chapple C."/>
            <person name="Chatterji S."/>
            <person name="Chinwalla A."/>
            <person name="Civetta A."/>
            <person name="Clifton S.W."/>
            <person name="Comeron J.M."/>
            <person name="Costello J.C."/>
            <person name="Coyne J.A."/>
            <person name="Daub J."/>
            <person name="David R.G."/>
            <person name="Delcher A.L."/>
            <person name="Delehaunty K."/>
            <person name="Do C.B."/>
            <person name="Ebling H."/>
            <person name="Edwards K."/>
            <person name="Eickbush T."/>
            <person name="Evans J.D."/>
            <person name="Filipski A."/>
            <person name="Findeiss S."/>
            <person name="Freyhult E."/>
            <person name="Fulton L."/>
            <person name="Fulton R."/>
            <person name="Garcia A.C."/>
            <person name="Gardiner A."/>
            <person name="Garfield D.A."/>
            <person name="Garvin B.E."/>
            <person name="Gibson G."/>
            <person name="Gilbert D."/>
            <person name="Gnerre S."/>
            <person name="Godfrey J."/>
            <person name="Good R."/>
            <person name="Gotea V."/>
            <person name="Gravely B."/>
            <person name="Greenberg A.J."/>
            <person name="Griffiths-Jones S."/>
            <person name="Gross S."/>
            <person name="Guigo R."/>
            <person name="Gustafson E.A."/>
            <person name="Haerty W."/>
            <person name="Hahn M.W."/>
            <person name="Halligan D.L."/>
            <person name="Halpern A.L."/>
            <person name="Halter G.M."/>
            <person name="Han M.V."/>
            <person name="Heger A."/>
            <person name="Hillier L."/>
            <person name="Hinrichs A.S."/>
            <person name="Holmes I."/>
            <person name="Hoskins R.A."/>
            <person name="Hubisz M.J."/>
            <person name="Hultmark D."/>
            <person name="Huntley M.A."/>
            <person name="Jaffe D.B."/>
            <person name="Jagadeeshan S."/>
            <person name="Jeck W.R."/>
            <person name="Johnson J."/>
            <person name="Jones C.D."/>
            <person name="Jordan W.C."/>
            <person name="Karpen G.H."/>
            <person name="Kataoka E."/>
            <person name="Keightley P.D."/>
            <person name="Kheradpour P."/>
            <person name="Kirkness E.F."/>
            <person name="Koerich L.B."/>
            <person name="Kristiansen K."/>
            <person name="Kudrna D."/>
            <person name="Kulathinal R.J."/>
            <person name="Kumar S."/>
            <person name="Kwok R."/>
            <person name="Lander E."/>
            <person name="Langley C.H."/>
            <person name="Lapoint R."/>
            <person name="Lazzaro B.P."/>
            <person name="Lee S.J."/>
            <person name="Levesque L."/>
            <person name="Li R."/>
            <person name="Lin C.F."/>
            <person name="Lin M.F."/>
            <person name="Lindblad-Toh K."/>
            <person name="Llopart A."/>
            <person name="Long M."/>
            <person name="Low L."/>
            <person name="Lozovsky E."/>
            <person name="Lu J."/>
            <person name="Luo M."/>
            <person name="Machado C.A."/>
            <person name="Makalowski W."/>
            <person name="Marzo M."/>
            <person name="Matsuda M."/>
            <person name="Matzkin L."/>
            <person name="McAllister B."/>
            <person name="McBride C.S."/>
            <person name="McKernan B."/>
            <person name="McKernan K."/>
            <person name="Mendez-Lago M."/>
            <person name="Minx P."/>
            <person name="Mollenhauer M.U."/>
            <person name="Montooth K."/>
            <person name="Mount S.M."/>
            <person name="Mu X."/>
            <person name="Myers E."/>
            <person name="Negre B."/>
            <person name="Newfeld S."/>
            <person name="Nielsen R."/>
            <person name="Noor M.A."/>
            <person name="O'Grady P."/>
            <person name="Pachter L."/>
            <person name="Papaceit M."/>
            <person name="Parisi M.J."/>
            <person name="Parisi M."/>
            <person name="Parts L."/>
            <person name="Pedersen J.S."/>
            <person name="Pesole G."/>
            <person name="Phillippy A.M."/>
            <person name="Ponting C.P."/>
            <person name="Pop M."/>
            <person name="Porcelli D."/>
            <person name="Powell J.R."/>
            <person name="Prohaska S."/>
            <person name="Pruitt K."/>
            <person name="Puig M."/>
            <person name="Quesneville H."/>
            <person name="Ram K.R."/>
            <person name="Rand D."/>
            <person name="Rasmussen M.D."/>
            <person name="Reed L.K."/>
            <person name="Reenan R."/>
            <person name="Reily A."/>
            <person name="Remington K.A."/>
            <person name="Rieger T.T."/>
            <person name="Ritchie M.G."/>
            <person name="Robin C."/>
            <person name="Rogers Y.H."/>
            <person name="Rohde C."/>
            <person name="Rozas J."/>
            <person name="Rubenfield M.J."/>
            <person name="Ruiz A."/>
            <person name="Russo S."/>
            <person name="Salzberg S.L."/>
            <person name="Sanchez-Gracia A."/>
            <person name="Saranga D.J."/>
            <person name="Sato H."/>
            <person name="Schaeffer S.W."/>
            <person name="Schatz M.C."/>
            <person name="Schlenke T."/>
            <person name="Schwartz R."/>
            <person name="Segarra C."/>
            <person name="Singh R.S."/>
            <person name="Sirot L."/>
            <person name="Sirota M."/>
            <person name="Sisneros N.B."/>
            <person name="Smith C.D."/>
            <person name="Smith T.F."/>
            <person name="Spieth J."/>
            <person name="Stage D.E."/>
            <person name="Stark A."/>
            <person name="Stephan W."/>
            <person name="Strausberg R.L."/>
            <person name="Strempel S."/>
            <person name="Sturgill D."/>
            <person name="Sutton G."/>
            <person name="Sutton G.G."/>
            <person name="Tao W."/>
            <person name="Teichmann S."/>
            <person name="Tobari Y.N."/>
            <person name="Tomimura Y."/>
            <person name="Tsolas J.M."/>
            <person name="Valente V.L."/>
            <person name="Venter E."/>
            <person name="Venter J.C."/>
            <person name="Vicario S."/>
            <person name="Vieira F.G."/>
            <person name="Vilella A.J."/>
            <person name="Villasante A."/>
            <person name="Walenz B."/>
            <person name="Wang J."/>
            <person name="Wasserman M."/>
            <person name="Watts T."/>
            <person name="Wilson D."/>
            <person name="Wilson R.K."/>
            <person name="Wing R.A."/>
            <person name="Wolfner M.F."/>
            <person name="Wong A."/>
            <person name="Wong G.K."/>
            <person name="Wu C.I."/>
            <person name="Wu G."/>
            <person name="Yamamoto D."/>
            <person name="Yang H.P."/>
            <person name="Yang S.P."/>
            <person name="Yorke J.A."/>
            <person name="Yoshida K."/>
            <person name="Zdobnov E."/>
            <person name="Zhang P."/>
            <person name="Zhang Y."/>
            <person name="Zimin A.V."/>
            <person name="Baldwin J."/>
            <person name="Abdouelleil A."/>
            <person name="Abdulkadir J."/>
            <person name="Abebe A."/>
            <person name="Abera B."/>
            <person name="Abreu J."/>
            <person name="Acer S.C."/>
            <person name="Aftuck L."/>
            <person name="Alexander A."/>
            <person name="An P."/>
            <person name="Anderson E."/>
            <person name="Anderson S."/>
            <person name="Arachi H."/>
            <person name="Azer M."/>
            <person name="Bachantsang P."/>
            <person name="Barry A."/>
            <person name="Bayul T."/>
            <person name="Berlin A."/>
            <person name="Bessette D."/>
            <person name="Bloom T."/>
            <person name="Blye J."/>
            <person name="Boguslavskiy L."/>
            <person name="Bonnet C."/>
            <person name="Boukhgalter B."/>
            <person name="Bourzgui I."/>
            <person name="Brown A."/>
            <person name="Cahill P."/>
            <person name="Channer S."/>
            <person name="Cheshatsang Y."/>
            <person name="Chuda L."/>
            <person name="Citroen M."/>
            <person name="Collymore A."/>
            <person name="Cooke P."/>
            <person name="Costello M."/>
            <person name="D'Aco K."/>
            <person name="Daza R."/>
            <person name="De Haan G."/>
            <person name="DeGray S."/>
            <person name="DeMaso C."/>
            <person name="Dhargay N."/>
            <person name="Dooley K."/>
            <person name="Dooley E."/>
            <person name="Doricent M."/>
            <person name="Dorje P."/>
            <person name="Dorjee K."/>
            <person name="Dupes A."/>
            <person name="Elong R."/>
            <person name="Falk J."/>
            <person name="Farina A."/>
            <person name="Faro S."/>
            <person name="Ferguson D."/>
            <person name="Fisher S."/>
            <person name="Foley C.D."/>
            <person name="Franke A."/>
            <person name="Friedrich D."/>
            <person name="Gadbois L."/>
            <person name="Gearin G."/>
            <person name="Gearin C.R."/>
            <person name="Giannoukos G."/>
            <person name="Goode T."/>
            <person name="Graham J."/>
            <person name="Grandbois E."/>
            <person name="Grewal S."/>
            <person name="Gyaltsen K."/>
            <person name="Hafez N."/>
            <person name="Hagos B."/>
            <person name="Hall J."/>
            <person name="Henson C."/>
            <person name="Hollinger A."/>
            <person name="Honan T."/>
            <person name="Huard M.D."/>
            <person name="Hughes L."/>
            <person name="Hurhula B."/>
            <person name="Husby M.E."/>
            <person name="Kamat A."/>
            <person name="Kanga B."/>
            <person name="Kashin S."/>
            <person name="Khazanovich D."/>
            <person name="Kisner P."/>
            <person name="Lance K."/>
            <person name="Lara M."/>
            <person name="Lee W."/>
            <person name="Lennon N."/>
            <person name="Letendre F."/>
            <person name="LeVine R."/>
            <person name="Lipovsky A."/>
            <person name="Liu X."/>
            <person name="Liu J."/>
            <person name="Liu S."/>
            <person name="Lokyitsang T."/>
            <person name="Lokyitsang Y."/>
            <person name="Lubonja R."/>
            <person name="Lui A."/>
            <person name="MacDonald P."/>
            <person name="Magnisalis V."/>
            <person name="Maru K."/>
            <person name="Matthews C."/>
            <person name="McCusker W."/>
            <person name="McDonough S."/>
            <person name="Mehta T."/>
            <person name="Meldrim J."/>
            <person name="Meneus L."/>
            <person name="Mihai O."/>
            <person name="Mihalev A."/>
            <person name="Mihova T."/>
            <person name="Mittelman R."/>
            <person name="Mlenga V."/>
            <person name="Montmayeur A."/>
            <person name="Mulrain L."/>
            <person name="Navidi A."/>
            <person name="Naylor J."/>
            <person name="Negash T."/>
            <person name="Nguyen T."/>
            <person name="Nguyen N."/>
            <person name="Nicol R."/>
            <person name="Norbu C."/>
            <person name="Norbu N."/>
            <person name="Novod N."/>
            <person name="O'Neill B."/>
            <person name="Osman S."/>
            <person name="Markiewicz E."/>
            <person name="Oyono O.L."/>
            <person name="Patti C."/>
            <person name="Phunkhang P."/>
            <person name="Pierre F."/>
            <person name="Priest M."/>
            <person name="Raghuraman S."/>
            <person name="Rege F."/>
            <person name="Reyes R."/>
            <person name="Rise C."/>
            <person name="Rogov P."/>
            <person name="Ross K."/>
            <person name="Ryan E."/>
            <person name="Settipalli S."/>
            <person name="Shea T."/>
            <person name="Sherpa N."/>
            <person name="Shi L."/>
            <person name="Shih D."/>
            <person name="Sparrow T."/>
            <person name="Spaulding J."/>
            <person name="Stalker J."/>
            <person name="Stange-Thomann N."/>
            <person name="Stavropoulos S."/>
            <person name="Stone C."/>
            <person name="Strader C."/>
            <person name="Tesfaye S."/>
            <person name="Thomson T."/>
            <person name="Thoulutsang Y."/>
            <person name="Thoulutsang D."/>
            <person name="Topham K."/>
            <person name="Topping I."/>
            <person name="Tsamla T."/>
            <person name="Vassiliev H."/>
            <person name="Vo A."/>
            <person name="Wangchuk T."/>
            <person name="Wangdi T."/>
            <person name="Weiand M."/>
            <person name="Wilkinson J."/>
            <person name="Wilson A."/>
            <person name="Yadav S."/>
            <person name="Young G."/>
            <person name="Yu Q."/>
            <person name="Zembek L."/>
            <person name="Zhong D."/>
            <person name="Zimmer A."/>
            <person name="Zwirko Z."/>
            <person name="Jaffe D.B."/>
            <person name="Alvarez P."/>
            <person name="Brockman W."/>
            <person name="Butler J."/>
            <person name="Chin C."/>
            <person name="Gnerre S."/>
            <person name="Grabherr M."/>
            <person name="Kleber M."/>
            <person name="Mauceli E."/>
            <person name="MacCallum I."/>
        </authorList>
    </citation>
    <scope>NUCLEOTIDE SEQUENCE [LARGE SCALE GENOMIC DNA]</scope>
    <source>
        <strain evidence="6">Tucson 15081-1352.22</strain>
    </source>
</reference>
<dbReference type="InterPro" id="IPR000504">
    <property type="entry name" value="RRM_dom"/>
</dbReference>
<evidence type="ECO:0000256" key="3">
    <source>
        <dbReference type="SAM" id="MobiDB-lite"/>
    </source>
</evidence>
<dbReference type="AlphaFoldDB" id="B4KGT6"/>
<dbReference type="Pfam" id="PF00646">
    <property type="entry name" value="F-box"/>
    <property type="match status" value="1"/>
</dbReference>
<dbReference type="eggNOG" id="KOG1947">
    <property type="taxonomic scope" value="Eukaryota"/>
</dbReference>
<dbReference type="Gene3D" id="3.80.10.10">
    <property type="entry name" value="Ribonuclease Inhibitor"/>
    <property type="match status" value="1"/>
</dbReference>
<evidence type="ECO:0000256" key="2">
    <source>
        <dbReference type="PROSITE-ProRule" id="PRU00176"/>
    </source>
</evidence>
<sequence>MANFINNPSQQNYYFKRSIAYTEDHIVVRKLFLYNVAAEAICDLSRSFSLQLLQRELLAYFEGFGRVLRLQLFTSRTQRKQKPRELCRRTKTGYVYFSDPRDAAKALRKTLHIINGRRLSVQANDSWHQPDAYGGQPEEPAEDAATPAAGARASDILNLNDHCLEHIIRLLSLPDRIHFARTCTRFRSVYQQVSPALNRSISFDVFDAMTVWDMRDFFVLSGRHVLHIEGIIPPGRCQRLCEFFGLHCINLRSMRVTASKLSVRNMHKIFARLEQLEELQLRACGLNNSSLLALKHLLQLKSLDLSDNHQLTGVNMNCLPASIEHLSLTSCNGLQSKYLPKICKALTRLRELNLKAVYTITTGFQQMVSGKCCPALEELTLSSGPANEYEHIAKLPALKKLILYSYEQGTTLRPELLTWLVEHKAQQLLHFEARGQNSINAEMLAQVGQLQALHTLCLPHNNAVGDRELESFQLPQLEQINLKYWPNLSNAAVLRLLLACPKLHELHLEECPRLTEKLLHDIIFKLRLQLRDKTNQRHLPIRMHVYGSKISEFSLQHADVAAKDIVDACLTPPSSSDLCLVRMSNLLEFDFYSDDYDSFGSEDEVDPDHDRYMVNEGFLSDEEYDYHQMIFNDDDLFVINMENVAELLNNWNANANRNANLNPNANPNLDMNANRNMNRNG</sequence>
<dbReference type="InterPro" id="IPR001810">
    <property type="entry name" value="F-box_dom"/>
</dbReference>
<organism evidence="5 6">
    <name type="scientific">Drosophila mojavensis</name>
    <name type="common">Fruit fly</name>
    <dbReference type="NCBI Taxonomy" id="7230"/>
    <lineage>
        <taxon>Eukaryota</taxon>
        <taxon>Metazoa</taxon>
        <taxon>Ecdysozoa</taxon>
        <taxon>Arthropoda</taxon>
        <taxon>Hexapoda</taxon>
        <taxon>Insecta</taxon>
        <taxon>Pterygota</taxon>
        <taxon>Neoptera</taxon>
        <taxon>Endopterygota</taxon>
        <taxon>Diptera</taxon>
        <taxon>Brachycera</taxon>
        <taxon>Muscomorpha</taxon>
        <taxon>Ephydroidea</taxon>
        <taxon>Drosophilidae</taxon>
        <taxon>Drosophila</taxon>
    </lineage>
</organism>
<dbReference type="Proteomes" id="UP000009192">
    <property type="component" value="Unassembled WGS sequence"/>
</dbReference>
<dbReference type="InParanoid" id="B4KGT6"/>
<dbReference type="PANTHER" id="PTHR16134">
    <property type="entry name" value="F-BOX/TPR REPEAT PROTEIN POF3"/>
    <property type="match status" value="1"/>
</dbReference>
<dbReference type="PROSITE" id="PS50102">
    <property type="entry name" value="RRM"/>
    <property type="match status" value="1"/>
</dbReference>
<protein>
    <recommendedName>
        <fullName evidence="4">RRM domain-containing protein</fullName>
    </recommendedName>
</protein>
<dbReference type="Gene3D" id="1.20.1280.50">
    <property type="match status" value="1"/>
</dbReference>
<proteinExistence type="predicted"/>
<dbReference type="SUPFAM" id="SSF54928">
    <property type="entry name" value="RNA-binding domain, RBD"/>
    <property type="match status" value="1"/>
</dbReference>
<evidence type="ECO:0000313" key="6">
    <source>
        <dbReference type="Proteomes" id="UP000009192"/>
    </source>
</evidence>
<dbReference type="KEGG" id="dmo:Dmoj_GI15616"/>
<evidence type="ECO:0000256" key="1">
    <source>
        <dbReference type="ARBA" id="ARBA00022884"/>
    </source>
</evidence>
<feature type="domain" description="RRM" evidence="4">
    <location>
        <begin position="29"/>
        <end position="126"/>
    </location>
</feature>
<dbReference type="SUPFAM" id="SSF81383">
    <property type="entry name" value="F-box domain"/>
    <property type="match status" value="1"/>
</dbReference>
<dbReference type="SMART" id="SM00360">
    <property type="entry name" value="RRM"/>
    <property type="match status" value="1"/>
</dbReference>
<dbReference type="OrthoDB" id="6492012at2759"/>